<dbReference type="InterPro" id="IPR012349">
    <property type="entry name" value="Split_barrel_FMN-bd"/>
</dbReference>
<dbReference type="GO" id="GO:0042602">
    <property type="term" value="F:riboflavin reductase (NADPH) activity"/>
    <property type="evidence" value="ECO:0000318"/>
    <property type="project" value="GO_Central"/>
</dbReference>
<dbReference type="JaponicusDB" id="SJAG_01668">
    <property type="gene designation" value="coq12"/>
</dbReference>
<evidence type="ECO:0000259" key="3">
    <source>
        <dbReference type="SMART" id="SM00903"/>
    </source>
</evidence>
<dbReference type="Gene3D" id="2.30.110.10">
    <property type="entry name" value="Electron Transport, Fmn-binding Protein, Chain A"/>
    <property type="match status" value="1"/>
</dbReference>
<evidence type="ECO:0000313" key="4">
    <source>
        <dbReference type="EMBL" id="EEB06625.1"/>
    </source>
</evidence>
<dbReference type="SMR" id="B6JYK7"/>
<keyword evidence="1" id="KW-0560">Oxidoreductase</keyword>
<dbReference type="STRING" id="402676.B6JYK7"/>
<organism evidence="4 6">
    <name type="scientific">Schizosaccharomyces japonicus (strain yFS275 / FY16936)</name>
    <name type="common">Fission yeast</name>
    <dbReference type="NCBI Taxonomy" id="402676"/>
    <lineage>
        <taxon>Eukaryota</taxon>
        <taxon>Fungi</taxon>
        <taxon>Dikarya</taxon>
        <taxon>Ascomycota</taxon>
        <taxon>Taphrinomycotina</taxon>
        <taxon>Schizosaccharomycetes</taxon>
        <taxon>Schizosaccharomycetales</taxon>
        <taxon>Schizosaccharomycetaceae</taxon>
        <taxon>Schizosaccharomyces</taxon>
    </lineage>
</organism>
<name>B6JYK7_SCHJY</name>
<evidence type="ECO:0000256" key="1">
    <source>
        <dbReference type="ARBA" id="ARBA00023002"/>
    </source>
</evidence>
<dbReference type="OrthoDB" id="2015405at2759"/>
<feature type="compositionally biased region" description="Basic and acidic residues" evidence="2">
    <location>
        <begin position="152"/>
        <end position="172"/>
    </location>
</feature>
<accession>B6JYK7</accession>
<dbReference type="PANTHER" id="PTHR30466:SF1">
    <property type="entry name" value="FMN REDUCTASE (NADH) RUTF"/>
    <property type="match status" value="1"/>
</dbReference>
<dbReference type="InterPro" id="IPR002563">
    <property type="entry name" value="Flavin_Rdtase-like_dom"/>
</dbReference>
<dbReference type="PANTHER" id="PTHR30466">
    <property type="entry name" value="FLAVIN REDUCTASE"/>
    <property type="match status" value="1"/>
</dbReference>
<evidence type="ECO:0000256" key="2">
    <source>
        <dbReference type="SAM" id="MobiDB-lite"/>
    </source>
</evidence>
<evidence type="ECO:0000313" key="6">
    <source>
        <dbReference type="Proteomes" id="UP000001744"/>
    </source>
</evidence>
<dbReference type="Proteomes" id="UP000001744">
    <property type="component" value="Unassembled WGS sequence"/>
</dbReference>
<dbReference type="AlphaFoldDB" id="B6JYK7"/>
<dbReference type="SMART" id="SM00903">
    <property type="entry name" value="Flavin_Reduct"/>
    <property type="match status" value="1"/>
</dbReference>
<dbReference type="RefSeq" id="XP_002172918.1">
    <property type="nucleotide sequence ID" value="XM_002172882.2"/>
</dbReference>
<dbReference type="eggNOG" id="ENOG502SB89">
    <property type="taxonomic scope" value="Eukaryota"/>
</dbReference>
<dbReference type="GO" id="GO:0010181">
    <property type="term" value="F:FMN binding"/>
    <property type="evidence" value="ECO:0007669"/>
    <property type="project" value="InterPro"/>
</dbReference>
<dbReference type="EMBL" id="KE651168">
    <property type="protein sequence ID" value="EEB06625.1"/>
    <property type="molecule type" value="Genomic_DNA"/>
</dbReference>
<dbReference type="SUPFAM" id="SSF50475">
    <property type="entry name" value="FMN-binding split barrel"/>
    <property type="match status" value="1"/>
</dbReference>
<protein>
    <submittedName>
        <fullName evidence="4">NADH-dependent flavin oxidoreductase</fullName>
    </submittedName>
</protein>
<dbReference type="Pfam" id="PF01613">
    <property type="entry name" value="Flavin_Reduct"/>
    <property type="match status" value="1"/>
</dbReference>
<dbReference type="InterPro" id="IPR050268">
    <property type="entry name" value="NADH-dep_flavin_reductase"/>
</dbReference>
<feature type="domain" description="Flavin reductase like" evidence="3">
    <location>
        <begin position="62"/>
        <end position="260"/>
    </location>
</feature>
<dbReference type="GeneID" id="7049836"/>
<dbReference type="HOGENOM" id="CLU_1023091_0_0_1"/>
<evidence type="ECO:0000313" key="5">
    <source>
        <dbReference type="JaponicusDB" id="SJAG_01668"/>
    </source>
</evidence>
<gene>
    <name evidence="5" type="primary">coq12</name>
    <name evidence="4" type="ORF">SJAG_01668</name>
</gene>
<feature type="region of interest" description="Disordered" evidence="2">
    <location>
        <begin position="143"/>
        <end position="188"/>
    </location>
</feature>
<keyword evidence="6" id="KW-1185">Reference proteome</keyword>
<dbReference type="OMA" id="HSQWASI"/>
<reference evidence="4 6" key="1">
    <citation type="journal article" date="2011" name="Science">
        <title>Comparative functional genomics of the fission yeasts.</title>
        <authorList>
            <person name="Rhind N."/>
            <person name="Chen Z."/>
            <person name="Yassour M."/>
            <person name="Thompson D.A."/>
            <person name="Haas B.J."/>
            <person name="Habib N."/>
            <person name="Wapinski I."/>
            <person name="Roy S."/>
            <person name="Lin M.F."/>
            <person name="Heiman D.I."/>
            <person name="Young S.K."/>
            <person name="Furuya K."/>
            <person name="Guo Y."/>
            <person name="Pidoux A."/>
            <person name="Chen H.M."/>
            <person name="Robbertse B."/>
            <person name="Goldberg J.M."/>
            <person name="Aoki K."/>
            <person name="Bayne E.H."/>
            <person name="Berlin A.M."/>
            <person name="Desjardins C.A."/>
            <person name="Dobbs E."/>
            <person name="Dukaj L."/>
            <person name="Fan L."/>
            <person name="FitzGerald M.G."/>
            <person name="French C."/>
            <person name="Gujja S."/>
            <person name="Hansen K."/>
            <person name="Keifenheim D."/>
            <person name="Levin J.Z."/>
            <person name="Mosher R.A."/>
            <person name="Mueller C.A."/>
            <person name="Pfiffner J."/>
            <person name="Priest M."/>
            <person name="Russ C."/>
            <person name="Smialowska A."/>
            <person name="Swoboda P."/>
            <person name="Sykes S.M."/>
            <person name="Vaughn M."/>
            <person name="Vengrova S."/>
            <person name="Yoder R."/>
            <person name="Zeng Q."/>
            <person name="Allshire R."/>
            <person name="Baulcombe D."/>
            <person name="Birren B.W."/>
            <person name="Brown W."/>
            <person name="Ekwall K."/>
            <person name="Kellis M."/>
            <person name="Leatherwood J."/>
            <person name="Levin H."/>
            <person name="Margalit H."/>
            <person name="Martienssen R."/>
            <person name="Nieduszynski C.A."/>
            <person name="Spatafora J.W."/>
            <person name="Friedman N."/>
            <person name="Dalgaard J.Z."/>
            <person name="Baumann P."/>
            <person name="Niki H."/>
            <person name="Regev A."/>
            <person name="Nusbaum C."/>
        </authorList>
    </citation>
    <scope>NUCLEOTIDE SEQUENCE [LARGE SCALE GENOMIC DNA]</scope>
    <source>
        <strain evidence="6">yFS275 / FY16936</strain>
    </source>
</reference>
<proteinExistence type="predicted"/>
<dbReference type="VEuPathDB" id="FungiDB:SJAG_01668"/>
<sequence length="279" mass="31160">MSGLPIGISRAFRRLQLPKWSCFLDNAIRTSAPGVDAGRLKTFRIQCCYSSSSIQNDFRAAMQRYPQPVVIVTSVDSNGRTSGMTVSSFCAVSLSSSEPVVSFNVRLPSHTASAIDYSKQLVAHTLSGCQITHAQWAQLLSKPSQITPKASNRHETSPQRARDATKQRRLESDVGGGPSTSSIVTSETERDRFLRLKTKRNENGIPCLAHTLHLLHCHVIRSLDVDDHRIYIAGVHLVERGQYPIETSRGLVYYNRQFCSTIPMNWCTENEDKQEKSHT</sequence>